<dbReference type="EMBL" id="CAJVCH010306762">
    <property type="protein sequence ID" value="CAG7785906.1"/>
    <property type="molecule type" value="Genomic_DNA"/>
</dbReference>
<accession>A0A8J2P2U5</accession>
<organism evidence="3 4">
    <name type="scientific">Allacma fusca</name>
    <dbReference type="NCBI Taxonomy" id="39272"/>
    <lineage>
        <taxon>Eukaryota</taxon>
        <taxon>Metazoa</taxon>
        <taxon>Ecdysozoa</taxon>
        <taxon>Arthropoda</taxon>
        <taxon>Hexapoda</taxon>
        <taxon>Collembola</taxon>
        <taxon>Symphypleona</taxon>
        <taxon>Sminthuridae</taxon>
        <taxon>Allacma</taxon>
    </lineage>
</organism>
<dbReference type="Proteomes" id="UP000708208">
    <property type="component" value="Unassembled WGS sequence"/>
</dbReference>
<gene>
    <name evidence="2" type="ORF">AFUS01_LOCUS23116</name>
    <name evidence="3" type="ORF">AFUS01_LOCUS24502</name>
</gene>
<dbReference type="AlphaFoldDB" id="A0A8J2P2U5"/>
<evidence type="ECO:0000313" key="3">
    <source>
        <dbReference type="EMBL" id="CAG7785906.1"/>
    </source>
</evidence>
<comment type="caution">
    <text evidence="3">The sequence shown here is derived from an EMBL/GenBank/DDBJ whole genome shotgun (WGS) entry which is preliminary data.</text>
</comment>
<evidence type="ECO:0000256" key="1">
    <source>
        <dbReference type="SAM" id="MobiDB-lite"/>
    </source>
</evidence>
<sequence length="37" mass="4057">MPMLDSAHNSGRVAWPPPPLATQNGQYPNDPTKLRTP</sequence>
<name>A0A8J2P2U5_9HEXA</name>
<protein>
    <submittedName>
        <fullName evidence="3">Uncharacterized protein</fullName>
    </submittedName>
</protein>
<evidence type="ECO:0000313" key="2">
    <source>
        <dbReference type="EMBL" id="CAG7734743.1"/>
    </source>
</evidence>
<proteinExistence type="predicted"/>
<reference evidence="3" key="1">
    <citation type="submission" date="2021-06" db="EMBL/GenBank/DDBJ databases">
        <authorList>
            <person name="Hodson N. C."/>
            <person name="Mongue J. A."/>
            <person name="Jaron S. K."/>
        </authorList>
    </citation>
    <scope>NUCLEOTIDE SEQUENCE</scope>
</reference>
<feature type="region of interest" description="Disordered" evidence="1">
    <location>
        <begin position="1"/>
        <end position="37"/>
    </location>
</feature>
<evidence type="ECO:0000313" key="4">
    <source>
        <dbReference type="Proteomes" id="UP000708208"/>
    </source>
</evidence>
<feature type="non-terminal residue" evidence="3">
    <location>
        <position position="37"/>
    </location>
</feature>
<keyword evidence="4" id="KW-1185">Reference proteome</keyword>
<dbReference type="EMBL" id="CAJVCH010275391">
    <property type="protein sequence ID" value="CAG7734743.1"/>
    <property type="molecule type" value="Genomic_DNA"/>
</dbReference>